<reference evidence="1" key="1">
    <citation type="submission" date="2020-01" db="EMBL/GenBank/DDBJ databases">
        <authorList>
            <person name="Mishra B."/>
        </authorList>
    </citation>
    <scope>NUCLEOTIDE SEQUENCE [LARGE SCALE GENOMIC DNA]</scope>
</reference>
<organism evidence="1 2">
    <name type="scientific">Microthlaspi erraticum</name>
    <dbReference type="NCBI Taxonomy" id="1685480"/>
    <lineage>
        <taxon>Eukaryota</taxon>
        <taxon>Viridiplantae</taxon>
        <taxon>Streptophyta</taxon>
        <taxon>Embryophyta</taxon>
        <taxon>Tracheophyta</taxon>
        <taxon>Spermatophyta</taxon>
        <taxon>Magnoliopsida</taxon>
        <taxon>eudicotyledons</taxon>
        <taxon>Gunneridae</taxon>
        <taxon>Pentapetalae</taxon>
        <taxon>rosids</taxon>
        <taxon>malvids</taxon>
        <taxon>Brassicales</taxon>
        <taxon>Brassicaceae</taxon>
        <taxon>Coluteocarpeae</taxon>
        <taxon>Microthlaspi</taxon>
    </lineage>
</organism>
<accession>A0A6D2KKC7</accession>
<comment type="caution">
    <text evidence="1">The sequence shown here is derived from an EMBL/GenBank/DDBJ whole genome shotgun (WGS) entry which is preliminary data.</text>
</comment>
<evidence type="ECO:0000313" key="1">
    <source>
        <dbReference type="EMBL" id="CAA7052717.1"/>
    </source>
</evidence>
<protein>
    <recommendedName>
        <fullName evidence="3">Reverse transcriptase zinc-binding domain-containing protein</fullName>
    </recommendedName>
</protein>
<proteinExistence type="predicted"/>
<name>A0A6D2KKC7_9BRAS</name>
<evidence type="ECO:0000313" key="2">
    <source>
        <dbReference type="Proteomes" id="UP000467841"/>
    </source>
</evidence>
<sequence length="127" mass="14829">MKVVWFIMAVPRHAFTFWAANLIDFLYSLQVLSRLGESNLTFGSWQNLLSWLQSRPPTGHSKILRHSAAQATVYLLWKERNCRFHSSIALAPSQIFRQIDRAIKDTLLARRYRKGGNLLLSEWFTYS</sequence>
<keyword evidence="2" id="KW-1185">Reference proteome</keyword>
<dbReference type="EMBL" id="CACVBM020001507">
    <property type="protein sequence ID" value="CAA7052717.1"/>
    <property type="molecule type" value="Genomic_DNA"/>
</dbReference>
<dbReference type="AlphaFoldDB" id="A0A6D2KKC7"/>
<dbReference type="OrthoDB" id="1110028at2759"/>
<evidence type="ECO:0008006" key="3">
    <source>
        <dbReference type="Google" id="ProtNLM"/>
    </source>
</evidence>
<dbReference type="Proteomes" id="UP000467841">
    <property type="component" value="Unassembled WGS sequence"/>
</dbReference>
<gene>
    <name evidence="1" type="ORF">MERR_LOCUS39952</name>
</gene>